<feature type="domain" description="Thioesterase" evidence="1">
    <location>
        <begin position="19"/>
        <end position="88"/>
    </location>
</feature>
<dbReference type="RefSeq" id="XP_041198612.1">
    <property type="nucleotide sequence ID" value="XM_041332379.1"/>
</dbReference>
<dbReference type="Gene3D" id="3.40.50.1820">
    <property type="entry name" value="alpha/beta hydrolase"/>
    <property type="match status" value="1"/>
</dbReference>
<organism evidence="2 3">
    <name type="scientific">Suillus subaureus</name>
    <dbReference type="NCBI Taxonomy" id="48587"/>
    <lineage>
        <taxon>Eukaryota</taxon>
        <taxon>Fungi</taxon>
        <taxon>Dikarya</taxon>
        <taxon>Basidiomycota</taxon>
        <taxon>Agaricomycotina</taxon>
        <taxon>Agaricomycetes</taxon>
        <taxon>Agaricomycetidae</taxon>
        <taxon>Boletales</taxon>
        <taxon>Suillineae</taxon>
        <taxon>Suillaceae</taxon>
        <taxon>Suillus</taxon>
    </lineage>
</organism>
<evidence type="ECO:0000313" key="2">
    <source>
        <dbReference type="EMBL" id="KAG1824895.1"/>
    </source>
</evidence>
<dbReference type="InterPro" id="IPR001031">
    <property type="entry name" value="Thioesterase"/>
</dbReference>
<keyword evidence="2" id="KW-0378">Hydrolase</keyword>
<protein>
    <submittedName>
        <fullName evidence="2">Alpha/Beta hydrolase protein</fullName>
    </submittedName>
</protein>
<dbReference type="OrthoDB" id="2684391at2759"/>
<keyword evidence="3" id="KW-1185">Reference proteome</keyword>
<dbReference type="InterPro" id="IPR029058">
    <property type="entry name" value="AB_hydrolase_fold"/>
</dbReference>
<name>A0A9P7EL76_9AGAM</name>
<dbReference type="GeneID" id="64626396"/>
<accession>A0A9P7EL76</accession>
<sequence>MLTIKHPFVSSPANYNKRPFYAFRARGSESGHPFFTSMDELVSCYAAAVKRTQATGPYAIVGYGYRGVVAFEVTKQLEVMGEGVKFVVPTNIPSHIADRMHEIDWTSIYPGWINNRLKAWSDFSRGEPSYIEVPGEHYTLMNFDHIPQFQGIFRHHLKARGQ</sequence>
<evidence type="ECO:0000313" key="3">
    <source>
        <dbReference type="Proteomes" id="UP000807769"/>
    </source>
</evidence>
<comment type="caution">
    <text evidence="2">The sequence shown here is derived from an EMBL/GenBank/DDBJ whole genome shotgun (WGS) entry which is preliminary data.</text>
</comment>
<dbReference type="SUPFAM" id="SSF53474">
    <property type="entry name" value="alpha/beta-Hydrolases"/>
    <property type="match status" value="1"/>
</dbReference>
<dbReference type="GO" id="GO:0016787">
    <property type="term" value="F:hydrolase activity"/>
    <property type="evidence" value="ECO:0007669"/>
    <property type="project" value="UniProtKB-KW"/>
</dbReference>
<reference evidence="2" key="1">
    <citation type="journal article" date="2020" name="New Phytol.">
        <title>Comparative genomics reveals dynamic genome evolution in host specialist ectomycorrhizal fungi.</title>
        <authorList>
            <person name="Lofgren L.A."/>
            <person name="Nguyen N.H."/>
            <person name="Vilgalys R."/>
            <person name="Ruytinx J."/>
            <person name="Liao H.L."/>
            <person name="Branco S."/>
            <person name="Kuo A."/>
            <person name="LaButti K."/>
            <person name="Lipzen A."/>
            <person name="Andreopoulos W."/>
            <person name="Pangilinan J."/>
            <person name="Riley R."/>
            <person name="Hundley H."/>
            <person name="Na H."/>
            <person name="Barry K."/>
            <person name="Grigoriev I.V."/>
            <person name="Stajich J.E."/>
            <person name="Kennedy P.G."/>
        </authorList>
    </citation>
    <scope>NUCLEOTIDE SEQUENCE</scope>
    <source>
        <strain evidence="2">MN1</strain>
    </source>
</reference>
<dbReference type="EMBL" id="JABBWG010000003">
    <property type="protein sequence ID" value="KAG1824895.1"/>
    <property type="molecule type" value="Genomic_DNA"/>
</dbReference>
<evidence type="ECO:0000259" key="1">
    <source>
        <dbReference type="Pfam" id="PF00975"/>
    </source>
</evidence>
<dbReference type="Pfam" id="PF00975">
    <property type="entry name" value="Thioesterase"/>
    <property type="match status" value="1"/>
</dbReference>
<gene>
    <name evidence="2" type="ORF">BJ212DRAFT_1295950</name>
</gene>
<proteinExistence type="predicted"/>
<dbReference type="AlphaFoldDB" id="A0A9P7EL76"/>
<dbReference type="Proteomes" id="UP000807769">
    <property type="component" value="Unassembled WGS sequence"/>
</dbReference>